<dbReference type="PANTHER" id="PTHR32322:SF2">
    <property type="entry name" value="EAMA DOMAIN-CONTAINING PROTEIN"/>
    <property type="match status" value="1"/>
</dbReference>
<keyword evidence="10" id="KW-1185">Reference proteome</keyword>
<comment type="caution">
    <text evidence="9">The sequence shown here is derived from an EMBL/GenBank/DDBJ whole genome shotgun (WGS) entry which is preliminary data.</text>
</comment>
<evidence type="ECO:0000256" key="2">
    <source>
        <dbReference type="ARBA" id="ARBA00007362"/>
    </source>
</evidence>
<feature type="transmembrane region" description="Helical" evidence="7">
    <location>
        <begin position="194"/>
        <end position="213"/>
    </location>
</feature>
<dbReference type="AlphaFoldDB" id="A0A511CUX1"/>
<proteinExistence type="inferred from homology"/>
<feature type="transmembrane region" description="Helical" evidence="7">
    <location>
        <begin position="50"/>
        <end position="74"/>
    </location>
</feature>
<dbReference type="Proteomes" id="UP000321328">
    <property type="component" value="Unassembled WGS sequence"/>
</dbReference>
<feature type="compositionally biased region" description="Low complexity" evidence="6">
    <location>
        <begin position="35"/>
        <end position="45"/>
    </location>
</feature>
<feature type="transmembrane region" description="Helical" evidence="7">
    <location>
        <begin position="172"/>
        <end position="188"/>
    </location>
</feature>
<feature type="transmembrane region" description="Helical" evidence="7">
    <location>
        <begin position="225"/>
        <end position="245"/>
    </location>
</feature>
<evidence type="ECO:0000313" key="9">
    <source>
        <dbReference type="EMBL" id="GEL16362.1"/>
    </source>
</evidence>
<keyword evidence="4 7" id="KW-1133">Transmembrane helix</keyword>
<dbReference type="SUPFAM" id="SSF103481">
    <property type="entry name" value="Multidrug resistance efflux transporter EmrE"/>
    <property type="match status" value="2"/>
</dbReference>
<evidence type="ECO:0000256" key="7">
    <source>
        <dbReference type="SAM" id="Phobius"/>
    </source>
</evidence>
<accession>A0A511CUX1</accession>
<feature type="transmembrane region" description="Helical" evidence="7">
    <location>
        <begin position="289"/>
        <end position="306"/>
    </location>
</feature>
<sequence>MPAVPARNATRIAANPRWHRVSRTPPSLAYGRPIAPASTTSTRPTAPGSLAVRATPFLFVLIWASGFVVAKYAAPYAEPLSFLLLRYTGVVVLMGSLALVARATWPRWRQAGHLAVAGIGIQAGYLGGVWAAIAAGMPAGVAALVVNLQPVLTAVVGWLLGEPMGARRATGLVLGFLGVTLVVSAKLTTNGLSVLTVGLTTLALVAITAGTLYQKRFCPEFDLRTGQVVQFAASIVVTAPFVVAFESFRVTWTLELAGALAWSILVLTGGGISLLFLMLRRGAASQVTSYFYLVPGITAVMAFGLFGEQLGWIVLAGMAATVIGVALAAGGRVTQPAEPAPTPSR</sequence>
<dbReference type="EMBL" id="BJVI01000001">
    <property type="protein sequence ID" value="GEL16362.1"/>
    <property type="molecule type" value="Genomic_DNA"/>
</dbReference>
<gene>
    <name evidence="9" type="ORF">PA7_01990</name>
</gene>
<comment type="subcellular location">
    <subcellularLocation>
        <location evidence="1">Membrane</location>
        <topology evidence="1">Multi-pass membrane protein</topology>
    </subcellularLocation>
</comment>
<dbReference type="Pfam" id="PF00892">
    <property type="entry name" value="EamA"/>
    <property type="match status" value="1"/>
</dbReference>
<evidence type="ECO:0000256" key="1">
    <source>
        <dbReference type="ARBA" id="ARBA00004141"/>
    </source>
</evidence>
<dbReference type="InterPro" id="IPR050638">
    <property type="entry name" value="AA-Vitamin_Transporters"/>
</dbReference>
<keyword evidence="3 7" id="KW-0812">Transmembrane</keyword>
<feature type="transmembrane region" description="Helical" evidence="7">
    <location>
        <begin position="113"/>
        <end position="133"/>
    </location>
</feature>
<evidence type="ECO:0000256" key="5">
    <source>
        <dbReference type="ARBA" id="ARBA00023136"/>
    </source>
</evidence>
<reference evidence="9 10" key="1">
    <citation type="submission" date="2019-07" db="EMBL/GenBank/DDBJ databases">
        <title>Whole genome shotgun sequence of Pseudonocardia asaccharolytica NBRC 16224.</title>
        <authorList>
            <person name="Hosoyama A."/>
            <person name="Uohara A."/>
            <person name="Ohji S."/>
            <person name="Ichikawa N."/>
        </authorList>
    </citation>
    <scope>NUCLEOTIDE SEQUENCE [LARGE SCALE GENOMIC DNA]</scope>
    <source>
        <strain evidence="9 10">NBRC 16224</strain>
    </source>
</reference>
<keyword evidence="5 7" id="KW-0472">Membrane</keyword>
<dbReference type="GO" id="GO:0005524">
    <property type="term" value="F:ATP binding"/>
    <property type="evidence" value="ECO:0007669"/>
    <property type="project" value="UniProtKB-KW"/>
</dbReference>
<evidence type="ECO:0000256" key="3">
    <source>
        <dbReference type="ARBA" id="ARBA00022692"/>
    </source>
</evidence>
<feature type="domain" description="EamA" evidence="8">
    <location>
        <begin position="57"/>
        <end position="183"/>
    </location>
</feature>
<evidence type="ECO:0000256" key="4">
    <source>
        <dbReference type="ARBA" id="ARBA00022989"/>
    </source>
</evidence>
<evidence type="ECO:0000256" key="6">
    <source>
        <dbReference type="SAM" id="MobiDB-lite"/>
    </source>
</evidence>
<feature type="region of interest" description="Disordered" evidence="6">
    <location>
        <begin position="23"/>
        <end position="45"/>
    </location>
</feature>
<dbReference type="PANTHER" id="PTHR32322">
    <property type="entry name" value="INNER MEMBRANE TRANSPORTER"/>
    <property type="match status" value="1"/>
</dbReference>
<feature type="transmembrane region" description="Helical" evidence="7">
    <location>
        <begin position="257"/>
        <end position="277"/>
    </location>
</feature>
<feature type="transmembrane region" description="Helical" evidence="7">
    <location>
        <begin position="80"/>
        <end position="101"/>
    </location>
</feature>
<protein>
    <submittedName>
        <fullName evidence="9">Peptide ABC transporter ATP-binding protein</fullName>
    </submittedName>
</protein>
<keyword evidence="9" id="KW-0067">ATP-binding</keyword>
<dbReference type="STRING" id="1123024.GCA_000423625_00988"/>
<dbReference type="InterPro" id="IPR037185">
    <property type="entry name" value="EmrE-like"/>
</dbReference>
<evidence type="ECO:0000313" key="10">
    <source>
        <dbReference type="Proteomes" id="UP000321328"/>
    </source>
</evidence>
<dbReference type="InterPro" id="IPR000620">
    <property type="entry name" value="EamA_dom"/>
</dbReference>
<name>A0A511CUX1_9PSEU</name>
<feature type="transmembrane region" description="Helical" evidence="7">
    <location>
        <begin position="312"/>
        <end position="330"/>
    </location>
</feature>
<keyword evidence="9" id="KW-0547">Nucleotide-binding</keyword>
<comment type="similarity">
    <text evidence="2">Belongs to the EamA transporter family.</text>
</comment>
<organism evidence="9 10">
    <name type="scientific">Pseudonocardia asaccharolytica DSM 44247 = NBRC 16224</name>
    <dbReference type="NCBI Taxonomy" id="1123024"/>
    <lineage>
        <taxon>Bacteria</taxon>
        <taxon>Bacillati</taxon>
        <taxon>Actinomycetota</taxon>
        <taxon>Actinomycetes</taxon>
        <taxon>Pseudonocardiales</taxon>
        <taxon>Pseudonocardiaceae</taxon>
        <taxon>Pseudonocardia</taxon>
    </lineage>
</organism>
<feature type="transmembrane region" description="Helical" evidence="7">
    <location>
        <begin position="139"/>
        <end position="160"/>
    </location>
</feature>
<evidence type="ECO:0000259" key="8">
    <source>
        <dbReference type="Pfam" id="PF00892"/>
    </source>
</evidence>
<dbReference type="GO" id="GO:0016020">
    <property type="term" value="C:membrane"/>
    <property type="evidence" value="ECO:0007669"/>
    <property type="project" value="UniProtKB-SubCell"/>
</dbReference>